<evidence type="ECO:0000256" key="11">
    <source>
        <dbReference type="SAM" id="MobiDB-lite"/>
    </source>
</evidence>
<accession>A0AAD7RMW1</accession>
<feature type="domain" description="Protein kinase" evidence="12">
    <location>
        <begin position="17"/>
        <end position="273"/>
    </location>
</feature>
<feature type="compositionally biased region" description="Polar residues" evidence="11">
    <location>
        <begin position="541"/>
        <end position="563"/>
    </location>
</feature>
<proteinExistence type="inferred from homology"/>
<evidence type="ECO:0000256" key="7">
    <source>
        <dbReference type="ARBA" id="ARBA00022840"/>
    </source>
</evidence>
<dbReference type="InterPro" id="IPR011009">
    <property type="entry name" value="Kinase-like_dom_sf"/>
</dbReference>
<dbReference type="Gene3D" id="3.30.200.20">
    <property type="entry name" value="Phosphorylase Kinase, domain 1"/>
    <property type="match status" value="1"/>
</dbReference>
<evidence type="ECO:0000256" key="1">
    <source>
        <dbReference type="ARBA" id="ARBA00005505"/>
    </source>
</evidence>
<evidence type="ECO:0000256" key="4">
    <source>
        <dbReference type="ARBA" id="ARBA00022679"/>
    </source>
</evidence>
<dbReference type="PROSITE" id="PS50011">
    <property type="entry name" value="PROTEIN_KINASE_DOM"/>
    <property type="match status" value="1"/>
</dbReference>
<dbReference type="InterPro" id="IPR008271">
    <property type="entry name" value="Ser/Thr_kinase_AS"/>
</dbReference>
<comment type="catalytic activity">
    <reaction evidence="9">
        <text>L-seryl-[protein] + ATP = O-phospho-L-seryl-[protein] + ADP + H(+)</text>
        <dbReference type="Rhea" id="RHEA:17989"/>
        <dbReference type="Rhea" id="RHEA-COMP:9863"/>
        <dbReference type="Rhea" id="RHEA-COMP:11604"/>
        <dbReference type="ChEBI" id="CHEBI:15378"/>
        <dbReference type="ChEBI" id="CHEBI:29999"/>
        <dbReference type="ChEBI" id="CHEBI:30616"/>
        <dbReference type="ChEBI" id="CHEBI:83421"/>
        <dbReference type="ChEBI" id="CHEBI:456216"/>
        <dbReference type="EC" id="2.7.11.1"/>
    </reaction>
</comment>
<evidence type="ECO:0000256" key="10">
    <source>
        <dbReference type="PROSITE-ProRule" id="PRU10141"/>
    </source>
</evidence>
<keyword evidence="6" id="KW-0418">Kinase</keyword>
<dbReference type="Proteomes" id="UP001221898">
    <property type="component" value="Unassembled WGS sequence"/>
</dbReference>
<dbReference type="EC" id="2.7.11.1" evidence="2"/>
<keyword evidence="14" id="KW-1185">Reference proteome</keyword>
<dbReference type="InterPro" id="IPR017441">
    <property type="entry name" value="Protein_kinase_ATP_BS"/>
</dbReference>
<name>A0AAD7RMW1_9TELE</name>
<keyword evidence="7 10" id="KW-0067">ATP-binding</keyword>
<evidence type="ECO:0000259" key="12">
    <source>
        <dbReference type="PROSITE" id="PS50011"/>
    </source>
</evidence>
<dbReference type="PANTHER" id="PTHR22984">
    <property type="entry name" value="SERINE/THREONINE-PROTEIN KINASE PIM"/>
    <property type="match status" value="1"/>
</dbReference>
<dbReference type="GO" id="GO:0007346">
    <property type="term" value="P:regulation of mitotic cell cycle"/>
    <property type="evidence" value="ECO:0007669"/>
    <property type="project" value="TreeGrafter"/>
</dbReference>
<keyword evidence="5 10" id="KW-0547">Nucleotide-binding</keyword>
<dbReference type="PROSITE" id="PS00108">
    <property type="entry name" value="PROTEIN_KINASE_ST"/>
    <property type="match status" value="1"/>
</dbReference>
<organism evidence="13 14">
    <name type="scientific">Aldrovandia affinis</name>
    <dbReference type="NCBI Taxonomy" id="143900"/>
    <lineage>
        <taxon>Eukaryota</taxon>
        <taxon>Metazoa</taxon>
        <taxon>Chordata</taxon>
        <taxon>Craniata</taxon>
        <taxon>Vertebrata</taxon>
        <taxon>Euteleostomi</taxon>
        <taxon>Actinopterygii</taxon>
        <taxon>Neopterygii</taxon>
        <taxon>Teleostei</taxon>
        <taxon>Notacanthiformes</taxon>
        <taxon>Halosauridae</taxon>
        <taxon>Aldrovandia</taxon>
    </lineage>
</organism>
<feature type="compositionally biased region" description="Polar residues" evidence="11">
    <location>
        <begin position="389"/>
        <end position="404"/>
    </location>
</feature>
<sequence length="585" mass="65841">MGIFSSKRREQDVEKYYKKEALLGQGGFGCVYAGIRISDGLPVALKYVTRSCGNALLIPGEKFCVPSEVGLTALVNQQGGHPNVIRMHEWFQASDHYVMVLERPDPCLDLSGWTLLSQNRALDEAQAQPVIEQLLQALIHCQKHGVFHRDVKPGNILINTDTLRVILIDFGCGDVWKDTQFYDFAGTQMFMAPQWHLDHQYLAGPATVWSVGVTLYAIVSGCLPFQTIDEVCMRSFTFPGTLSPEIRDFINQCLAFEEEERPTLQELLLHPWLRSVCLQTASERSSGDERGVKWDSCVEEQEIPVKRSWKVSERSTGDERGVKWESCVEDQEIPVKRSWKVSERSTGDERGVKWESCVEDQEIPVKRSWKGSNEGRLHEGLPLPVSLFPGSQQGHTGDQLQQYGPQERRGVKRKRGRDEEQALLGLSSTSDRPAECSQQASERRTVKRKRGCVKDEEQALMHSEYLGLSSTSARPAECFRQGSNEGRLHEGLPLPVPLFPGSQQDHTGDQLQQYGRQERRGVRRKRGRDKEQALIHCKNLGLSSTRTRPAKCSQQGPEPSSHQAAEPAEIQPYFPTLPPTLPALT</sequence>
<comment type="similarity">
    <text evidence="1">Belongs to the protein kinase superfamily. CAMK Ser/Thr protein kinase family. PIM subfamily.</text>
</comment>
<feature type="region of interest" description="Disordered" evidence="11">
    <location>
        <begin position="483"/>
        <end position="585"/>
    </location>
</feature>
<evidence type="ECO:0000256" key="3">
    <source>
        <dbReference type="ARBA" id="ARBA00022527"/>
    </source>
</evidence>
<protein>
    <recommendedName>
        <fullName evidence="2">non-specific serine/threonine protein kinase</fullName>
        <ecNumber evidence="2">2.7.11.1</ecNumber>
    </recommendedName>
</protein>
<dbReference type="AlphaFoldDB" id="A0AAD7RMW1"/>
<dbReference type="PANTHER" id="PTHR22984:SF11">
    <property type="entry name" value="AURORA KINASE-RELATED"/>
    <property type="match status" value="1"/>
</dbReference>
<evidence type="ECO:0000256" key="5">
    <source>
        <dbReference type="ARBA" id="ARBA00022741"/>
    </source>
</evidence>
<keyword evidence="4" id="KW-0808">Transferase</keyword>
<dbReference type="GO" id="GO:0043066">
    <property type="term" value="P:negative regulation of apoptotic process"/>
    <property type="evidence" value="ECO:0007669"/>
    <property type="project" value="TreeGrafter"/>
</dbReference>
<dbReference type="InterPro" id="IPR051138">
    <property type="entry name" value="PIM_Ser/Thr_kinase"/>
</dbReference>
<feature type="compositionally biased region" description="Polar residues" evidence="11">
    <location>
        <begin position="426"/>
        <end position="440"/>
    </location>
</feature>
<feature type="compositionally biased region" description="Polar residues" evidence="11">
    <location>
        <begin position="501"/>
        <end position="511"/>
    </location>
</feature>
<dbReference type="GO" id="GO:0004674">
    <property type="term" value="F:protein serine/threonine kinase activity"/>
    <property type="evidence" value="ECO:0007669"/>
    <property type="project" value="UniProtKB-KW"/>
</dbReference>
<feature type="binding site" evidence="10">
    <location>
        <position position="46"/>
    </location>
    <ligand>
        <name>ATP</name>
        <dbReference type="ChEBI" id="CHEBI:30616"/>
    </ligand>
</feature>
<evidence type="ECO:0000313" key="13">
    <source>
        <dbReference type="EMBL" id="KAJ8386995.1"/>
    </source>
</evidence>
<evidence type="ECO:0000256" key="6">
    <source>
        <dbReference type="ARBA" id="ARBA00022777"/>
    </source>
</evidence>
<evidence type="ECO:0000256" key="8">
    <source>
        <dbReference type="ARBA" id="ARBA00047899"/>
    </source>
</evidence>
<dbReference type="Pfam" id="PF00069">
    <property type="entry name" value="Pkinase"/>
    <property type="match status" value="1"/>
</dbReference>
<gene>
    <name evidence="13" type="ORF">AAFF_G00161720</name>
</gene>
<evidence type="ECO:0000256" key="9">
    <source>
        <dbReference type="ARBA" id="ARBA00048679"/>
    </source>
</evidence>
<dbReference type="GO" id="GO:0005737">
    <property type="term" value="C:cytoplasm"/>
    <property type="evidence" value="ECO:0007669"/>
    <property type="project" value="TreeGrafter"/>
</dbReference>
<evidence type="ECO:0000256" key="2">
    <source>
        <dbReference type="ARBA" id="ARBA00012513"/>
    </source>
</evidence>
<keyword evidence="3" id="KW-0723">Serine/threonine-protein kinase</keyword>
<dbReference type="EMBL" id="JAINUG010000219">
    <property type="protein sequence ID" value="KAJ8386995.1"/>
    <property type="molecule type" value="Genomic_DNA"/>
</dbReference>
<feature type="region of interest" description="Disordered" evidence="11">
    <location>
        <begin position="387"/>
        <end position="452"/>
    </location>
</feature>
<feature type="compositionally biased region" description="Pro residues" evidence="11">
    <location>
        <begin position="575"/>
        <end position="585"/>
    </location>
</feature>
<dbReference type="PROSITE" id="PS00107">
    <property type="entry name" value="PROTEIN_KINASE_ATP"/>
    <property type="match status" value="1"/>
</dbReference>
<dbReference type="SMART" id="SM00220">
    <property type="entry name" value="S_TKc"/>
    <property type="match status" value="1"/>
</dbReference>
<comment type="caution">
    <text evidence="13">The sequence shown here is derived from an EMBL/GenBank/DDBJ whole genome shotgun (WGS) entry which is preliminary data.</text>
</comment>
<evidence type="ECO:0000313" key="14">
    <source>
        <dbReference type="Proteomes" id="UP001221898"/>
    </source>
</evidence>
<dbReference type="SUPFAM" id="SSF56112">
    <property type="entry name" value="Protein kinase-like (PK-like)"/>
    <property type="match status" value="1"/>
</dbReference>
<reference evidence="13" key="1">
    <citation type="journal article" date="2023" name="Science">
        <title>Genome structures resolve the early diversification of teleost fishes.</title>
        <authorList>
            <person name="Parey E."/>
            <person name="Louis A."/>
            <person name="Montfort J."/>
            <person name="Bouchez O."/>
            <person name="Roques C."/>
            <person name="Iampietro C."/>
            <person name="Lluch J."/>
            <person name="Castinel A."/>
            <person name="Donnadieu C."/>
            <person name="Desvignes T."/>
            <person name="Floi Bucao C."/>
            <person name="Jouanno E."/>
            <person name="Wen M."/>
            <person name="Mejri S."/>
            <person name="Dirks R."/>
            <person name="Jansen H."/>
            <person name="Henkel C."/>
            <person name="Chen W.J."/>
            <person name="Zahm M."/>
            <person name="Cabau C."/>
            <person name="Klopp C."/>
            <person name="Thompson A.W."/>
            <person name="Robinson-Rechavi M."/>
            <person name="Braasch I."/>
            <person name="Lecointre G."/>
            <person name="Bobe J."/>
            <person name="Postlethwait J.H."/>
            <person name="Berthelot C."/>
            <person name="Roest Crollius H."/>
            <person name="Guiguen Y."/>
        </authorList>
    </citation>
    <scope>NUCLEOTIDE SEQUENCE</scope>
    <source>
        <strain evidence="13">NC1722</strain>
    </source>
</reference>
<dbReference type="GO" id="GO:0005524">
    <property type="term" value="F:ATP binding"/>
    <property type="evidence" value="ECO:0007669"/>
    <property type="project" value="UniProtKB-UniRule"/>
</dbReference>
<comment type="catalytic activity">
    <reaction evidence="8">
        <text>L-threonyl-[protein] + ATP = O-phospho-L-threonyl-[protein] + ADP + H(+)</text>
        <dbReference type="Rhea" id="RHEA:46608"/>
        <dbReference type="Rhea" id="RHEA-COMP:11060"/>
        <dbReference type="Rhea" id="RHEA-COMP:11605"/>
        <dbReference type="ChEBI" id="CHEBI:15378"/>
        <dbReference type="ChEBI" id="CHEBI:30013"/>
        <dbReference type="ChEBI" id="CHEBI:30616"/>
        <dbReference type="ChEBI" id="CHEBI:61977"/>
        <dbReference type="ChEBI" id="CHEBI:456216"/>
        <dbReference type="EC" id="2.7.11.1"/>
    </reaction>
</comment>
<dbReference type="InterPro" id="IPR000719">
    <property type="entry name" value="Prot_kinase_dom"/>
</dbReference>
<dbReference type="Gene3D" id="1.10.510.10">
    <property type="entry name" value="Transferase(Phosphotransferase) domain 1"/>
    <property type="match status" value="1"/>
</dbReference>